<evidence type="ECO:0000313" key="2">
    <source>
        <dbReference type="EMBL" id="AQS52414.1"/>
    </source>
</evidence>
<organism evidence="2 3">
    <name type="scientific">Jeotgalibaca dankookensis</name>
    <dbReference type="NCBI Taxonomy" id="708126"/>
    <lineage>
        <taxon>Bacteria</taxon>
        <taxon>Bacillati</taxon>
        <taxon>Bacillota</taxon>
        <taxon>Bacilli</taxon>
        <taxon>Lactobacillales</taxon>
        <taxon>Carnobacteriaceae</taxon>
        <taxon>Jeotgalibaca</taxon>
    </lineage>
</organism>
<name>A0A1S6ILH9_9LACT</name>
<dbReference type="OrthoDB" id="916275at2"/>
<accession>A0A1S6ILH9</accession>
<keyword evidence="1" id="KW-1133">Transmembrane helix</keyword>
<evidence type="ECO:0000313" key="3">
    <source>
        <dbReference type="Proteomes" id="UP000188993"/>
    </source>
</evidence>
<dbReference type="RefSeq" id="WP_062468236.1">
    <property type="nucleotide sequence ID" value="NZ_BBYN01000006.1"/>
</dbReference>
<keyword evidence="3" id="KW-1185">Reference proteome</keyword>
<protein>
    <submittedName>
        <fullName evidence="2">Uncharacterized protein</fullName>
    </submittedName>
</protein>
<proteinExistence type="predicted"/>
<evidence type="ECO:0000256" key="1">
    <source>
        <dbReference type="SAM" id="Phobius"/>
    </source>
</evidence>
<sequence length="714" mass="83057">MNIRKFTFISVILIILMSFLSLMAYQYHFSTRRDTDAEISDNYSRIVKTNGQELQIYQDKQWETLVVKGVELSAFQPGYGRFETGISKKDVLKWLEEIDELHANVIKVPYIQSPNFYAAIYDYNLNKENPLYVIHEIMLDERAALKNYDAFEETIYKNLKKDIKKTIDVINGQAFLFNNKRNHSGIYLRDISKYNLGFIIGTNINPEIVALTNEKYQQLDSYEGKHFTVTKGNAFEVFVGEMLDFANEYEIDNYQRSSLFSFLSSVETDAIAYQHESNLTKYADFDIEAIVPKEKDNLFISYKYHPSNADFLEYEYKDASKSQGNESLAVISQHLERLDHLYNHPIIISDTGISSSRAKSKVDLVDGFDRGGFSEKEQGERLVRLLDQIYQANIAGAIVSAWQDDWTKLTSLSPIKDYLDENNASYWQDRQSSDESFGLLKFEAGKKEEKIYIDGEFSDWESVPYVLEEGDIKLKVKSDLTNMYVLIEKEGWSLNEDRLYLGMNVTPLSGSKNWKDEANFNTEADFIVKLAGYNESRIVVNERYNLFSYLYKYYDNIIEKQTEIPVKDSSRFESIYLLNRKNFYLKDSNQVEPPIYYETGKLVYGDDHPESDAFHSNADFNKEGDKVELKIPWSLINVVDPLNQKAYGDFYLEGPDAQVPMKTMGFSVNYQGHEQTVVTEEANYVMDKLEPTLYYERLKDSYYILKNYWQGRSE</sequence>
<keyword evidence="1" id="KW-0472">Membrane</keyword>
<dbReference type="EMBL" id="CP019728">
    <property type="protein sequence ID" value="AQS52414.1"/>
    <property type="molecule type" value="Genomic_DNA"/>
</dbReference>
<reference evidence="2 3" key="1">
    <citation type="journal article" date="2014" name="Int. J. Syst. Evol. Microbiol.">
        <title>Jeotgalibaca dankookensis gen. nov., sp. nov., a member of the family Carnobacteriaceae, isolated from seujeot (Korean traditional food).</title>
        <authorList>
            <person name="Lee D.G."/>
            <person name="Trujillo M.E."/>
            <person name="Kang H."/>
            <person name="Ahn T.Y."/>
        </authorList>
    </citation>
    <scope>NUCLEOTIDE SEQUENCE [LARGE SCALE GENOMIC DNA]</scope>
    <source>
        <strain evidence="2 3">EX-07</strain>
    </source>
</reference>
<dbReference type="AlphaFoldDB" id="A0A1S6ILH9"/>
<dbReference type="STRING" id="708126.BW727_100004"/>
<dbReference type="Proteomes" id="UP000188993">
    <property type="component" value="Chromosome"/>
</dbReference>
<keyword evidence="1" id="KW-0812">Transmembrane</keyword>
<feature type="transmembrane region" description="Helical" evidence="1">
    <location>
        <begin position="6"/>
        <end position="25"/>
    </location>
</feature>
<dbReference type="InterPro" id="IPR017853">
    <property type="entry name" value="GH"/>
</dbReference>
<gene>
    <name evidence="2" type="ORF">BW727_100004</name>
</gene>
<dbReference type="KEGG" id="jda:BW727_100004"/>
<dbReference type="SUPFAM" id="SSF51445">
    <property type="entry name" value="(Trans)glycosidases"/>
    <property type="match status" value="1"/>
</dbReference>